<feature type="compositionally biased region" description="Basic and acidic residues" evidence="1">
    <location>
        <begin position="137"/>
        <end position="148"/>
    </location>
</feature>
<dbReference type="HOGENOM" id="CLU_1063771_0_0_1"/>
<organism>
    <name type="scientific">Serpula lacrymans var. lacrymans (strain S7.9)</name>
    <name type="common">Dry rot fungus</name>
    <dbReference type="NCBI Taxonomy" id="578457"/>
    <lineage>
        <taxon>Eukaryota</taxon>
        <taxon>Fungi</taxon>
        <taxon>Dikarya</taxon>
        <taxon>Basidiomycota</taxon>
        <taxon>Agaricomycotina</taxon>
        <taxon>Agaricomycetes</taxon>
        <taxon>Agaricomycetidae</taxon>
        <taxon>Boletales</taxon>
        <taxon>Coniophorineae</taxon>
        <taxon>Serpulaceae</taxon>
        <taxon>Serpula</taxon>
    </lineage>
</organism>
<protein>
    <submittedName>
        <fullName evidence="2">Uncharacterized protein</fullName>
    </submittedName>
</protein>
<name>F8P9Q9_SERL9</name>
<feature type="region of interest" description="Disordered" evidence="1">
    <location>
        <begin position="91"/>
        <end position="280"/>
    </location>
</feature>
<feature type="compositionally biased region" description="Polar residues" evidence="1">
    <location>
        <begin position="190"/>
        <end position="239"/>
    </location>
</feature>
<dbReference type="GeneID" id="18821091"/>
<dbReference type="RefSeq" id="XP_007323133.1">
    <property type="nucleotide sequence ID" value="XM_007323071.1"/>
</dbReference>
<accession>F8P9Q9</accession>
<dbReference type="Proteomes" id="UP000008064">
    <property type="component" value="Unassembled WGS sequence"/>
</dbReference>
<sequence length="280" mass="30247">MIMQEKDAREQMEVMIKEKAESDVLLGTLKERVNALKDEVERMRRQIHELQQESADKEVKVMQLTKQRSQDKEDLNGLNIALDSKQQELELLKRKAGMRGTAGSTPAQPSKIQPRSRESAPFSTPSTSRPSSALSDVSKDGLKERKVSDPPSAIARPGLSALSKSARMNAASGSKVAGSMGPPPAKFSRPSLSGTPTPASTKLPSSLLRSTTVRSGPSTPTASTMRKTSGSSLNQSQKFQAGVRRFSAASTPSEQDEKENMDDTPAGPTKSMRRTNLVPA</sequence>
<dbReference type="OrthoDB" id="2593174at2759"/>
<gene>
    <name evidence="2" type="ORF">SERLADRAFT_477927</name>
</gene>
<reference evidence="2" key="1">
    <citation type="submission" date="2011-04" db="EMBL/GenBank/DDBJ databases">
        <title>Evolution of plant cell wall degrading machinery underlies the functional diversity of forest fungi.</title>
        <authorList>
            <consortium name="US DOE Joint Genome Institute (JGI-PGF)"/>
            <person name="Eastwood D.C."/>
            <person name="Floudas D."/>
            <person name="Binder M."/>
            <person name="Majcherczyk A."/>
            <person name="Schneider P."/>
            <person name="Aerts A."/>
            <person name="Asiegbu F.O."/>
            <person name="Baker S.E."/>
            <person name="Barry K."/>
            <person name="Bendiksby M."/>
            <person name="Blumentritt M."/>
            <person name="Coutinho P.M."/>
            <person name="Cullen D."/>
            <person name="Cullen D."/>
            <person name="Gathman A."/>
            <person name="Goodell B."/>
            <person name="Henrissat B."/>
            <person name="Ihrmark K."/>
            <person name="Kauserud H."/>
            <person name="Kohler A."/>
            <person name="LaButti K."/>
            <person name="Lapidus A."/>
            <person name="Lavin J.L."/>
            <person name="Lee Y.-H."/>
            <person name="Lindquist E."/>
            <person name="Lilly W."/>
            <person name="Lucas S."/>
            <person name="Morin E."/>
            <person name="Murat C."/>
            <person name="Oguiza J.A."/>
            <person name="Park J."/>
            <person name="Pisabarro A.G."/>
            <person name="Riley R."/>
            <person name="Rosling A."/>
            <person name="Salamov A."/>
            <person name="Schmidt O."/>
            <person name="Schmutz J."/>
            <person name="Skrede I."/>
            <person name="Stenlid J."/>
            <person name="Wiebenga A."/>
            <person name="Xie X."/>
            <person name="Kues U."/>
            <person name="Hibbett D.S."/>
            <person name="Hoffmeister D."/>
            <person name="Hogberg N."/>
            <person name="Martin F."/>
            <person name="Grigoriev I.V."/>
            <person name="Watkinson S.C."/>
        </authorList>
    </citation>
    <scope>NUCLEOTIDE SEQUENCE</scope>
    <source>
        <strain evidence="2">S7.9</strain>
    </source>
</reference>
<dbReference type="KEGG" id="sla:SERLADRAFT_477927"/>
<feature type="compositionally biased region" description="Basic and acidic residues" evidence="1">
    <location>
        <begin position="49"/>
        <end position="60"/>
    </location>
</feature>
<dbReference type="AlphaFoldDB" id="F8P9Q9"/>
<evidence type="ECO:0000256" key="1">
    <source>
        <dbReference type="SAM" id="MobiDB-lite"/>
    </source>
</evidence>
<dbReference type="EMBL" id="GL945441">
    <property type="protein sequence ID" value="EGO20388.1"/>
    <property type="molecule type" value="Genomic_DNA"/>
</dbReference>
<feature type="compositionally biased region" description="Polar residues" evidence="1">
    <location>
        <begin position="102"/>
        <end position="113"/>
    </location>
</feature>
<proteinExistence type="predicted"/>
<feature type="compositionally biased region" description="Low complexity" evidence="1">
    <location>
        <begin position="119"/>
        <end position="135"/>
    </location>
</feature>
<evidence type="ECO:0000313" key="2">
    <source>
        <dbReference type="EMBL" id="EGO20388.1"/>
    </source>
</evidence>
<feature type="region of interest" description="Disordered" evidence="1">
    <location>
        <begin position="49"/>
        <end position="78"/>
    </location>
</feature>